<dbReference type="GO" id="GO:0005524">
    <property type="term" value="F:ATP binding"/>
    <property type="evidence" value="ECO:0007669"/>
    <property type="project" value="UniProtKB-KW"/>
</dbReference>
<evidence type="ECO:0000313" key="9">
    <source>
        <dbReference type="Proteomes" id="UP000037460"/>
    </source>
</evidence>
<dbReference type="InterPro" id="IPR000719">
    <property type="entry name" value="Prot_kinase_dom"/>
</dbReference>
<dbReference type="InterPro" id="IPR011009">
    <property type="entry name" value="Kinase-like_dom_sf"/>
</dbReference>
<dbReference type="EMBL" id="JWZX01002688">
    <property type="protein sequence ID" value="KOO27664.1"/>
    <property type="molecule type" value="Genomic_DNA"/>
</dbReference>
<reference evidence="9" key="1">
    <citation type="journal article" date="2015" name="PLoS Genet.">
        <title>Genome Sequence and Transcriptome Analyses of Chrysochromulina tobin: Metabolic Tools for Enhanced Algal Fitness in the Prominent Order Prymnesiales (Haptophyceae).</title>
        <authorList>
            <person name="Hovde B.T."/>
            <person name="Deodato C.R."/>
            <person name="Hunsperger H.M."/>
            <person name="Ryken S.A."/>
            <person name="Yost W."/>
            <person name="Jha R.K."/>
            <person name="Patterson J."/>
            <person name="Monnat R.J. Jr."/>
            <person name="Barlow S.B."/>
            <person name="Starkenburg S.R."/>
            <person name="Cattolico R.A."/>
        </authorList>
    </citation>
    <scope>NUCLEOTIDE SEQUENCE</scope>
    <source>
        <strain evidence="9">CCMP291</strain>
    </source>
</reference>
<proteinExistence type="predicted"/>
<evidence type="ECO:0000313" key="8">
    <source>
        <dbReference type="EMBL" id="KOO27664.1"/>
    </source>
</evidence>
<evidence type="ECO:0000256" key="5">
    <source>
        <dbReference type="ARBA" id="ARBA00022840"/>
    </source>
</evidence>
<dbReference type="SUPFAM" id="SSF56112">
    <property type="entry name" value="Protein kinase-like (PK-like)"/>
    <property type="match status" value="1"/>
</dbReference>
<evidence type="ECO:0000256" key="1">
    <source>
        <dbReference type="ARBA" id="ARBA00022527"/>
    </source>
</evidence>
<feature type="domain" description="Protein kinase" evidence="7">
    <location>
        <begin position="20"/>
        <end position="314"/>
    </location>
</feature>
<feature type="region of interest" description="Disordered" evidence="6">
    <location>
        <begin position="263"/>
        <end position="289"/>
    </location>
</feature>
<evidence type="ECO:0000256" key="4">
    <source>
        <dbReference type="ARBA" id="ARBA00022777"/>
    </source>
</evidence>
<evidence type="ECO:0000256" key="3">
    <source>
        <dbReference type="ARBA" id="ARBA00022741"/>
    </source>
</evidence>
<dbReference type="PROSITE" id="PS50011">
    <property type="entry name" value="PROTEIN_KINASE_DOM"/>
    <property type="match status" value="1"/>
</dbReference>
<keyword evidence="1" id="KW-0723">Serine/threonine-protein kinase</keyword>
<dbReference type="AlphaFoldDB" id="A0A0M0JM60"/>
<feature type="compositionally biased region" description="Gly residues" evidence="6">
    <location>
        <begin position="275"/>
        <end position="285"/>
    </location>
</feature>
<dbReference type="InterPro" id="IPR008271">
    <property type="entry name" value="Ser/Thr_kinase_AS"/>
</dbReference>
<keyword evidence="5" id="KW-0067">ATP-binding</keyword>
<keyword evidence="4 8" id="KW-0418">Kinase</keyword>
<keyword evidence="9" id="KW-1185">Reference proteome</keyword>
<keyword evidence="2" id="KW-0808">Transferase</keyword>
<evidence type="ECO:0000256" key="2">
    <source>
        <dbReference type="ARBA" id="ARBA00022679"/>
    </source>
</evidence>
<dbReference type="Gene3D" id="1.10.510.10">
    <property type="entry name" value="Transferase(Phosphotransferase) domain 1"/>
    <property type="match status" value="1"/>
</dbReference>
<dbReference type="PROSITE" id="PS00108">
    <property type="entry name" value="PROTEIN_KINASE_ST"/>
    <property type="match status" value="1"/>
</dbReference>
<evidence type="ECO:0000259" key="7">
    <source>
        <dbReference type="PROSITE" id="PS50011"/>
    </source>
</evidence>
<accession>A0A0M0JM60</accession>
<dbReference type="Pfam" id="PF00069">
    <property type="entry name" value="Pkinase"/>
    <property type="match status" value="1"/>
</dbReference>
<dbReference type="OrthoDB" id="4062651at2759"/>
<dbReference type="PANTHER" id="PTHR24353">
    <property type="entry name" value="CYCLIC NUCLEOTIDE-DEPENDENT PROTEIN KINASE"/>
    <property type="match status" value="1"/>
</dbReference>
<dbReference type="Proteomes" id="UP000037460">
    <property type="component" value="Unassembled WGS sequence"/>
</dbReference>
<name>A0A0M0JM60_9EUKA</name>
<dbReference type="GO" id="GO:0004674">
    <property type="term" value="F:protein serine/threonine kinase activity"/>
    <property type="evidence" value="ECO:0007669"/>
    <property type="project" value="UniProtKB-KW"/>
</dbReference>
<evidence type="ECO:0000256" key="6">
    <source>
        <dbReference type="SAM" id="MobiDB-lite"/>
    </source>
</evidence>
<comment type="caution">
    <text evidence="8">The sequence shown here is derived from an EMBL/GenBank/DDBJ whole genome shotgun (WGS) entry which is preliminary data.</text>
</comment>
<organism evidence="8 9">
    <name type="scientific">Chrysochromulina tobinii</name>
    <dbReference type="NCBI Taxonomy" id="1460289"/>
    <lineage>
        <taxon>Eukaryota</taxon>
        <taxon>Haptista</taxon>
        <taxon>Haptophyta</taxon>
        <taxon>Prymnesiophyceae</taxon>
        <taxon>Prymnesiales</taxon>
        <taxon>Chrysochromulinaceae</taxon>
        <taxon>Chrysochromulina</taxon>
    </lineage>
</organism>
<dbReference type="Gene3D" id="3.30.200.20">
    <property type="entry name" value="Phosphorylase Kinase, domain 1"/>
    <property type="match status" value="1"/>
</dbReference>
<protein>
    <submittedName>
        <fullName evidence="8">Serine threonine-protein kinase sgk1</fullName>
    </submittedName>
</protein>
<sequence>MEEEVPGWAPGEFACAPSNLTKVRAISRGAHSLVWLVRMRGVEGNISPYFALKAISKERVAKVGEGKHVLREKKALRALQPHPFIVALHSTFQDSNTLYFLLSLVLGGDLRGVLLRLGRRRQAMPEPHAVFYSGILAMALGHLHERGYAYRDLKPENVLIDSQGYCVLCDFGTAVHMGRAGRAMTVVGTWEYAAPEQLEESGSTMASDWWSFGVVLLECLSGEVPFSSGDANDPIQVGVPLDAGALDTALDVGALEVRRSASEGNPIESLRREMGAGGGGGGGADLGRVLDGCARPSKRAKEDFTSGDSSWEGF</sequence>
<dbReference type="SMART" id="SM00220">
    <property type="entry name" value="S_TKc"/>
    <property type="match status" value="1"/>
</dbReference>
<gene>
    <name evidence="8" type="ORF">Ctob_012727</name>
</gene>
<keyword evidence="3" id="KW-0547">Nucleotide-binding</keyword>